<evidence type="ECO:0000313" key="3">
    <source>
        <dbReference type="Proteomes" id="UP000660021"/>
    </source>
</evidence>
<evidence type="ECO:0000313" key="2">
    <source>
        <dbReference type="EMBL" id="MBC5730688.1"/>
    </source>
</evidence>
<dbReference type="RefSeq" id="WP_186963538.1">
    <property type="nucleotide sequence ID" value="NZ_JACOPR010000003.1"/>
</dbReference>
<evidence type="ECO:0000256" key="1">
    <source>
        <dbReference type="SAM" id="Phobius"/>
    </source>
</evidence>
<dbReference type="EMBL" id="JACOPR010000003">
    <property type="protein sequence ID" value="MBC5730688.1"/>
    <property type="molecule type" value="Genomic_DNA"/>
</dbReference>
<dbReference type="InterPro" id="IPR047928">
    <property type="entry name" value="Perm_prefix_1"/>
</dbReference>
<comment type="caution">
    <text evidence="2">The sequence shown here is derived from an EMBL/GenBank/DDBJ whole genome shotgun (WGS) entry which is preliminary data.</text>
</comment>
<keyword evidence="1" id="KW-0812">Transmembrane</keyword>
<evidence type="ECO:0008006" key="4">
    <source>
        <dbReference type="Google" id="ProtNLM"/>
    </source>
</evidence>
<keyword evidence="1" id="KW-0472">Membrane</keyword>
<organism evidence="2 3">
    <name type="scientific">Pseudoflavonifractor hominis</name>
    <dbReference type="NCBI Taxonomy" id="2763059"/>
    <lineage>
        <taxon>Bacteria</taxon>
        <taxon>Bacillati</taxon>
        <taxon>Bacillota</taxon>
        <taxon>Clostridia</taxon>
        <taxon>Eubacteriales</taxon>
        <taxon>Oscillospiraceae</taxon>
        <taxon>Pseudoflavonifractor</taxon>
    </lineage>
</organism>
<accession>A0ABR7HT55</accession>
<reference evidence="2 3" key="1">
    <citation type="submission" date="2020-08" db="EMBL/GenBank/DDBJ databases">
        <title>Genome public.</title>
        <authorList>
            <person name="Liu C."/>
            <person name="Sun Q."/>
        </authorList>
    </citation>
    <scope>NUCLEOTIDE SEQUENCE [LARGE SCALE GENOMIC DNA]</scope>
    <source>
        <strain evidence="2 3">New-38</strain>
    </source>
</reference>
<name>A0ABR7HT55_9FIRM</name>
<sequence>MLNPFSRYCEQVCRLIRSKDGRAAVTEELTAHLEDHAAALEDRGVPPDVARERAVQAMGDPYALGAALDRLYPYCPRRLPILFTALALLFLLLGAFLLSHGFPLEERFLFPGDYPSPPEEPVLSTGTARGTGRLGVYTIRAEGSASLVLPDYEDARREVHIPVTISHPQFWLEHPGDGLEYANATELSPSSYRLNVRFSPQWSRLLTTGGELIFSLEEDASPTAPLSLRAWNGEQVTFTVTWDKEVGAK</sequence>
<protein>
    <recommendedName>
        <fullName evidence="4">DUF4179 domain-containing protein</fullName>
    </recommendedName>
</protein>
<proteinExistence type="predicted"/>
<feature type="transmembrane region" description="Helical" evidence="1">
    <location>
        <begin position="79"/>
        <end position="98"/>
    </location>
</feature>
<dbReference type="NCBIfam" id="NF038403">
    <property type="entry name" value="perm_prefix_1"/>
    <property type="match status" value="1"/>
</dbReference>
<dbReference type="Proteomes" id="UP000660021">
    <property type="component" value="Unassembled WGS sequence"/>
</dbReference>
<keyword evidence="3" id="KW-1185">Reference proteome</keyword>
<gene>
    <name evidence="2" type="ORF">H8S34_07545</name>
</gene>
<keyword evidence="1" id="KW-1133">Transmembrane helix</keyword>